<organism evidence="4">
    <name type="scientific">Pithovirus LCPAC304</name>
    <dbReference type="NCBI Taxonomy" id="2506594"/>
    <lineage>
        <taxon>Viruses</taxon>
        <taxon>Pithoviruses</taxon>
    </lineage>
</organism>
<dbReference type="GO" id="GO:0006366">
    <property type="term" value="P:transcription by RNA polymerase II"/>
    <property type="evidence" value="ECO:0007669"/>
    <property type="project" value="TreeGrafter"/>
</dbReference>
<evidence type="ECO:0000313" key="4">
    <source>
        <dbReference type="EMBL" id="QBK92239.1"/>
    </source>
</evidence>
<name>A0A481ZAW2_9VIRU</name>
<dbReference type="InterPro" id="IPR050518">
    <property type="entry name" value="Rpo3/RPB3_RNA_Pol_subunit"/>
</dbReference>
<dbReference type="Gene3D" id="3.30.1360.10">
    <property type="entry name" value="RNA polymerase, RBP11-like subunit"/>
    <property type="match status" value="1"/>
</dbReference>
<dbReference type="InterPro" id="IPR011263">
    <property type="entry name" value="DNA-dir_RNA_pol_RpoA/D/Rpb3"/>
</dbReference>
<dbReference type="SMART" id="SM00662">
    <property type="entry name" value="RPOLD"/>
    <property type="match status" value="1"/>
</dbReference>
<dbReference type="Gene3D" id="2.170.120.12">
    <property type="entry name" value="DNA-directed RNA polymerase, insert domain"/>
    <property type="match status" value="1"/>
</dbReference>
<keyword evidence="1" id="KW-0240">DNA-directed RNA polymerase</keyword>
<dbReference type="SUPFAM" id="SSF55257">
    <property type="entry name" value="RBP11-like subunits of RNA polymerase"/>
    <property type="match status" value="1"/>
</dbReference>
<evidence type="ECO:0000259" key="3">
    <source>
        <dbReference type="SMART" id="SM00662"/>
    </source>
</evidence>
<evidence type="ECO:0000256" key="2">
    <source>
        <dbReference type="ARBA" id="ARBA00023163"/>
    </source>
</evidence>
<dbReference type="Pfam" id="PF01000">
    <property type="entry name" value="RNA_pol_A_bac"/>
    <property type="match status" value="1"/>
</dbReference>
<accession>A0A481ZAW2</accession>
<dbReference type="InterPro" id="IPR036643">
    <property type="entry name" value="RNApol_insert_sf"/>
</dbReference>
<dbReference type="GO" id="GO:0046983">
    <property type="term" value="F:protein dimerization activity"/>
    <property type="evidence" value="ECO:0007669"/>
    <property type="project" value="InterPro"/>
</dbReference>
<dbReference type="PANTHER" id="PTHR11800">
    <property type="entry name" value="DNA-DIRECTED RNA POLYMERASE"/>
    <property type="match status" value="1"/>
</dbReference>
<protein>
    <submittedName>
        <fullName evidence="4">RPB3 subunit of eukaryotic RNA polymerase II</fullName>
    </submittedName>
</protein>
<keyword evidence="2" id="KW-0804">Transcription</keyword>
<dbReference type="EMBL" id="MK500570">
    <property type="protein sequence ID" value="QBK92239.1"/>
    <property type="molecule type" value="Genomic_DNA"/>
</dbReference>
<dbReference type="InterPro" id="IPR036603">
    <property type="entry name" value="RBP11-like"/>
</dbReference>
<feature type="domain" description="DNA-directed RNA polymerase RpoA/D/Rpb3-type" evidence="3">
    <location>
        <begin position="53"/>
        <end position="227"/>
    </location>
</feature>
<dbReference type="GO" id="GO:0003899">
    <property type="term" value="F:DNA-directed RNA polymerase activity"/>
    <property type="evidence" value="ECO:0007669"/>
    <property type="project" value="InterPro"/>
</dbReference>
<gene>
    <name evidence="4" type="ORF">LCPAC304_05860</name>
</gene>
<dbReference type="InterPro" id="IPR011262">
    <property type="entry name" value="DNA-dir_RNA_pol_insert"/>
</dbReference>
<evidence type="ECO:0000256" key="1">
    <source>
        <dbReference type="ARBA" id="ARBA00022478"/>
    </source>
</evidence>
<dbReference type="GO" id="GO:0000428">
    <property type="term" value="C:DNA-directed RNA polymerase complex"/>
    <property type="evidence" value="ECO:0007669"/>
    <property type="project" value="UniProtKB-KW"/>
</dbReference>
<proteinExistence type="predicted"/>
<reference evidence="4" key="1">
    <citation type="journal article" date="2019" name="MBio">
        <title>Virus Genomes from Deep Sea Sediments Expand the Ocean Megavirome and Support Independent Origins of Viral Gigantism.</title>
        <authorList>
            <person name="Backstrom D."/>
            <person name="Yutin N."/>
            <person name="Jorgensen S.L."/>
            <person name="Dharamshi J."/>
            <person name="Homa F."/>
            <person name="Zaremba-Niedwiedzka K."/>
            <person name="Spang A."/>
            <person name="Wolf Y.I."/>
            <person name="Koonin E.V."/>
            <person name="Ettema T.J."/>
        </authorList>
    </citation>
    <scope>NUCLEOTIDE SEQUENCE</scope>
</reference>
<sequence>MTDICTPFLVVSSIPSIPVDPSLKVEQPQIEVEMEIDQPELCQFLVHNVSAGDLSRLREIMMSQLDLMAIDIVEMYVNSSALPDETIVHRLGLVPILCETIDDFVGVDECECEEKGCNECSIPFTMEVYGNPLTKTAITSDDIVLDDVRCVVLPGNRFPLLYLREGEHVRLDGKIMKGNGRLHSKWSPVSCVVFKKVENDTFRFSFESTGLLTNGDILEQALKVFYA</sequence>
<dbReference type="SUPFAM" id="SSF56553">
    <property type="entry name" value="Insert subdomain of RNA polymerase alpha subunit"/>
    <property type="match status" value="1"/>
</dbReference>
<dbReference type="PANTHER" id="PTHR11800:SF2">
    <property type="entry name" value="DNA-DIRECTED RNA POLYMERASE II SUBUNIT RPB3"/>
    <property type="match status" value="1"/>
</dbReference>